<organism evidence="2 3">
    <name type="scientific">Photobacterium lipolyticum</name>
    <dbReference type="NCBI Taxonomy" id="266810"/>
    <lineage>
        <taxon>Bacteria</taxon>
        <taxon>Pseudomonadati</taxon>
        <taxon>Pseudomonadota</taxon>
        <taxon>Gammaproteobacteria</taxon>
        <taxon>Vibrionales</taxon>
        <taxon>Vibrionaceae</taxon>
        <taxon>Photobacterium</taxon>
    </lineage>
</organism>
<comment type="caution">
    <text evidence="2">The sequence shown here is derived from an EMBL/GenBank/DDBJ whole genome shotgun (WGS) entry which is preliminary data.</text>
</comment>
<accession>A0A2T3MV39</accession>
<proteinExistence type="predicted"/>
<dbReference type="AlphaFoldDB" id="A0A2T3MV39"/>
<dbReference type="Proteomes" id="UP000240904">
    <property type="component" value="Unassembled WGS sequence"/>
</dbReference>
<dbReference type="OrthoDB" id="5827117at2"/>
<name>A0A2T3MV39_9GAMM</name>
<evidence type="ECO:0000313" key="2">
    <source>
        <dbReference type="EMBL" id="PSW03733.1"/>
    </source>
</evidence>
<dbReference type="EMBL" id="PYMC01000013">
    <property type="protein sequence ID" value="PSW03733.1"/>
    <property type="molecule type" value="Genomic_DNA"/>
</dbReference>
<sequence>MSFSDHLDNFIKQRDQRPQSSTRQSYRRQPAIQDATGQSKAREAIAKAQDDASVRATIETKEPHVRIHGRCVTEQEAYNLELQQVPPTPVSQSRLDYIQQLRKDLKLRKPSD</sequence>
<feature type="region of interest" description="Disordered" evidence="1">
    <location>
        <begin position="1"/>
        <end position="60"/>
    </location>
</feature>
<feature type="compositionally biased region" description="Basic and acidic residues" evidence="1">
    <location>
        <begin position="1"/>
        <end position="17"/>
    </location>
</feature>
<reference evidence="2 3" key="1">
    <citation type="submission" date="2018-03" db="EMBL/GenBank/DDBJ databases">
        <title>Whole genome sequencing of Histamine producing bacteria.</title>
        <authorList>
            <person name="Butler K."/>
        </authorList>
    </citation>
    <scope>NUCLEOTIDE SEQUENCE [LARGE SCALE GENOMIC DNA]</scope>
    <source>
        <strain evidence="2 3">DSM 16190</strain>
    </source>
</reference>
<keyword evidence="3" id="KW-1185">Reference proteome</keyword>
<protein>
    <submittedName>
        <fullName evidence="2">Uncharacterized protein</fullName>
    </submittedName>
</protein>
<evidence type="ECO:0000256" key="1">
    <source>
        <dbReference type="SAM" id="MobiDB-lite"/>
    </source>
</evidence>
<dbReference type="RefSeq" id="WP_107284425.1">
    <property type="nucleotide sequence ID" value="NZ_PYMC01000013.1"/>
</dbReference>
<feature type="compositionally biased region" description="Basic and acidic residues" evidence="1">
    <location>
        <begin position="40"/>
        <end position="60"/>
    </location>
</feature>
<gene>
    <name evidence="2" type="ORF">C9I89_16505</name>
</gene>
<evidence type="ECO:0000313" key="3">
    <source>
        <dbReference type="Proteomes" id="UP000240904"/>
    </source>
</evidence>